<dbReference type="Proteomes" id="UP000008549">
    <property type="component" value="Unassembled WGS sequence"/>
</dbReference>
<sequence length="244" mass="28084">MPHDKNCEISLYRQSAALVYQEKRIPVGILALLERLLNSTSMKMLTELEIDGYRTYFLGEWIQILASRLPSLWSLALPYCRLSNHDFLVLCNTEKDEIYKMQILTWTLLNELEWLNESTVDVIACRAIKMLMIVDTDKVLFKKLVANLAKAMNPSSEKVKEQLPKNEQVVNKLKSYLNAKHETEEEIECTYLITNHFSPFLPLHGVPGWTRACINGILNVMEYRNRIGLPTDVALAQLALLTKK</sequence>
<gene>
    <name evidence="1" type="ORF">CBG25469</name>
    <name evidence="1" type="ORF">CBG_25469</name>
</gene>
<reference evidence="1 2" key="1">
    <citation type="journal article" date="2003" name="PLoS Biol.">
        <title>The genome sequence of Caenorhabditis briggsae: a platform for comparative genomics.</title>
        <authorList>
            <person name="Stein L.D."/>
            <person name="Bao Z."/>
            <person name="Blasiar D."/>
            <person name="Blumenthal T."/>
            <person name="Brent M.R."/>
            <person name="Chen N."/>
            <person name="Chinwalla A."/>
            <person name="Clarke L."/>
            <person name="Clee C."/>
            <person name="Coghlan A."/>
            <person name="Coulson A."/>
            <person name="D'Eustachio P."/>
            <person name="Fitch D.H."/>
            <person name="Fulton L.A."/>
            <person name="Fulton R.E."/>
            <person name="Griffiths-Jones S."/>
            <person name="Harris T.W."/>
            <person name="Hillier L.W."/>
            <person name="Kamath R."/>
            <person name="Kuwabara P.E."/>
            <person name="Mardis E.R."/>
            <person name="Marra M.A."/>
            <person name="Miner T.L."/>
            <person name="Minx P."/>
            <person name="Mullikin J.C."/>
            <person name="Plumb R.W."/>
            <person name="Rogers J."/>
            <person name="Schein J.E."/>
            <person name="Sohrmann M."/>
            <person name="Spieth J."/>
            <person name="Stajich J.E."/>
            <person name="Wei C."/>
            <person name="Willey D."/>
            <person name="Wilson R.K."/>
            <person name="Durbin R."/>
            <person name="Waterston R.H."/>
        </authorList>
    </citation>
    <scope>NUCLEOTIDE SEQUENCE [LARGE SCALE GENOMIC DNA]</scope>
    <source>
        <strain evidence="1 2">AF16</strain>
    </source>
</reference>
<dbReference type="GeneID" id="68916955"/>
<keyword evidence="2" id="KW-1185">Reference proteome</keyword>
<accession>B6IFI3</accession>
<name>B6IFI3_CAEBR</name>
<dbReference type="AlphaFoldDB" id="B6IFI3"/>
<organism evidence="1 2">
    <name type="scientific">Caenorhabditis briggsae</name>
    <dbReference type="NCBI Taxonomy" id="6238"/>
    <lineage>
        <taxon>Eukaryota</taxon>
        <taxon>Metazoa</taxon>
        <taxon>Ecdysozoa</taxon>
        <taxon>Nematoda</taxon>
        <taxon>Chromadorea</taxon>
        <taxon>Rhabditida</taxon>
        <taxon>Rhabditina</taxon>
        <taxon>Rhabditomorpha</taxon>
        <taxon>Rhabditoidea</taxon>
        <taxon>Rhabditidae</taxon>
        <taxon>Peloderinae</taxon>
        <taxon>Caenorhabditis</taxon>
    </lineage>
</organism>
<evidence type="ECO:0000313" key="2">
    <source>
        <dbReference type="Proteomes" id="UP000008549"/>
    </source>
</evidence>
<protein>
    <submittedName>
        <fullName evidence="1">Protein CBG25469</fullName>
    </submittedName>
</protein>
<proteinExistence type="predicted"/>
<dbReference type="RefSeq" id="XP_045098234.1">
    <property type="nucleotide sequence ID" value="XM_045241788.1"/>
</dbReference>
<dbReference type="HOGENOM" id="CLU_1138876_0_0_1"/>
<dbReference type="EMBL" id="HE600948">
    <property type="protein sequence ID" value="CAR98663.1"/>
    <property type="molecule type" value="Genomic_DNA"/>
</dbReference>
<dbReference type="CTD" id="68916955"/>
<dbReference type="KEGG" id="cbr:CBG_25469"/>
<dbReference type="InParanoid" id="B6IFI3"/>
<evidence type="ECO:0000313" key="1">
    <source>
        <dbReference type="EMBL" id="CAR98663.1"/>
    </source>
</evidence>
<dbReference type="STRING" id="6238.B6IFI3"/>
<reference evidence="1 2" key="2">
    <citation type="journal article" date="2011" name="PLoS Genet.">
        <title>Caenorhabditis briggsae recombinant inbred line genotypes reveal inter-strain incompatibility and the evolution of recombination.</title>
        <authorList>
            <person name="Ross J.A."/>
            <person name="Koboldt D.C."/>
            <person name="Staisch J.E."/>
            <person name="Chamberlin H.M."/>
            <person name="Gupta B.P."/>
            <person name="Miller R.D."/>
            <person name="Baird S.E."/>
            <person name="Haag E.S."/>
        </authorList>
    </citation>
    <scope>NUCLEOTIDE SEQUENCE [LARGE SCALE GENOMIC DNA]</scope>
    <source>
        <strain evidence="1 2">AF16</strain>
    </source>
</reference>